<name>A0A9Q1H530_HOLLE</name>
<sequence>MRYTGAAVCSNKGSVYNFPLYCSFEPRGYEEGLQATVVTTKNWPKRKAATVHYVKLLKDHITKLAKLGFLMTRGDVLNLATTYSSTAVFLGINKPNEGGLSTPWFCGLMKLWPELKVVKPQKLNLRWAKARSEEVANSYFEELEKVLDKYNLKDKPHLIYNIDETGFQVEQHESQFNNL</sequence>
<organism evidence="1 2">
    <name type="scientific">Holothuria leucospilota</name>
    <name type="common">Black long sea cucumber</name>
    <name type="synonym">Mertensiothuria leucospilota</name>
    <dbReference type="NCBI Taxonomy" id="206669"/>
    <lineage>
        <taxon>Eukaryota</taxon>
        <taxon>Metazoa</taxon>
        <taxon>Echinodermata</taxon>
        <taxon>Eleutherozoa</taxon>
        <taxon>Echinozoa</taxon>
        <taxon>Holothuroidea</taxon>
        <taxon>Aspidochirotacea</taxon>
        <taxon>Aspidochirotida</taxon>
        <taxon>Holothuriidae</taxon>
        <taxon>Holothuria</taxon>
    </lineage>
</organism>
<proteinExistence type="predicted"/>
<evidence type="ECO:0000313" key="1">
    <source>
        <dbReference type="EMBL" id="KAJ8035787.1"/>
    </source>
</evidence>
<gene>
    <name evidence="1" type="ORF">HOLleu_19568</name>
</gene>
<dbReference type="AlphaFoldDB" id="A0A9Q1H530"/>
<evidence type="ECO:0000313" key="2">
    <source>
        <dbReference type="Proteomes" id="UP001152320"/>
    </source>
</evidence>
<reference evidence="1" key="1">
    <citation type="submission" date="2021-10" db="EMBL/GenBank/DDBJ databases">
        <title>Tropical sea cucumber genome reveals ecological adaptation and Cuvierian tubules defense mechanism.</title>
        <authorList>
            <person name="Chen T."/>
        </authorList>
    </citation>
    <scope>NUCLEOTIDE SEQUENCE</scope>
    <source>
        <strain evidence="1">Nanhai2018</strain>
        <tissue evidence="1">Muscle</tissue>
    </source>
</reference>
<dbReference type="Proteomes" id="UP001152320">
    <property type="component" value="Chromosome 9"/>
</dbReference>
<keyword evidence="2" id="KW-1185">Reference proteome</keyword>
<protein>
    <submittedName>
        <fullName evidence="1">Uncharacterized protein</fullName>
    </submittedName>
</protein>
<dbReference type="EMBL" id="JAIZAY010000009">
    <property type="protein sequence ID" value="KAJ8035787.1"/>
    <property type="molecule type" value="Genomic_DNA"/>
</dbReference>
<dbReference type="OrthoDB" id="10043687at2759"/>
<accession>A0A9Q1H530</accession>
<comment type="caution">
    <text evidence="1">The sequence shown here is derived from an EMBL/GenBank/DDBJ whole genome shotgun (WGS) entry which is preliminary data.</text>
</comment>